<organism evidence="3 4">
    <name type="scientific">Bacillus weihaiensis</name>
    <dbReference type="NCBI Taxonomy" id="1547283"/>
    <lineage>
        <taxon>Bacteria</taxon>
        <taxon>Bacillati</taxon>
        <taxon>Bacillota</taxon>
        <taxon>Bacilli</taxon>
        <taxon>Bacillales</taxon>
        <taxon>Bacillaceae</taxon>
        <taxon>Bacillus</taxon>
    </lineage>
</organism>
<reference evidence="3 4" key="1">
    <citation type="journal article" date="2016" name="Sci. Rep.">
        <title>Complete genome sequence and transcriptomic analysis of a novel marine strain Bacillus weihaiensis reveals the mechanism of brown algae degradation.</title>
        <authorList>
            <person name="Zhu Y."/>
            <person name="Chen P."/>
            <person name="Bao Y."/>
            <person name="Men Y."/>
            <person name="Zeng Y."/>
            <person name="Yang J."/>
            <person name="Sun J."/>
            <person name="Sun Y."/>
        </authorList>
    </citation>
    <scope>NUCLEOTIDE SEQUENCE [LARGE SCALE GENOMIC DNA]</scope>
    <source>
        <strain evidence="3 4">Alg07</strain>
    </source>
</reference>
<dbReference type="InterPro" id="IPR050902">
    <property type="entry name" value="ABC_Transporter_SBP"/>
</dbReference>
<keyword evidence="4" id="KW-1185">Reference proteome</keyword>
<dbReference type="SUPFAM" id="SSF53807">
    <property type="entry name" value="Helical backbone' metal receptor"/>
    <property type="match status" value="1"/>
</dbReference>
<dbReference type="PANTHER" id="PTHR30535">
    <property type="entry name" value="VITAMIN B12-BINDING PROTEIN"/>
    <property type="match status" value="1"/>
</dbReference>
<gene>
    <name evidence="3" type="ORF">A9C19_03115</name>
</gene>
<evidence type="ECO:0000259" key="2">
    <source>
        <dbReference type="PROSITE" id="PS50983"/>
    </source>
</evidence>
<sequence>MRIISICPSNTELAVYLGLNEHLIALDDFSDWPNELDHLPRVGPDLSINMDLVETYQPDLVLASLSVPGMEKNITELEKRNIPHVVFNPQSLQDIAEDLLTLGKLTNHEERSKKVVEEFLSFIHTYKKISLSIKNKKTVYFEWWPNPIFTPGEVNWLTEISQLAGAQNIFADVNVASVQTTWEDVYRRNPEHICLSWVGVKQSRMNPAHVLKRTGSQELQAVKNNNIHLLEEALYCRPSPRLLVGLEKLAHLLHPGIYPTMNKLHEKS</sequence>
<dbReference type="STRING" id="1547283.A9C19_03115"/>
<dbReference type="EMBL" id="CP016020">
    <property type="protein sequence ID" value="APH03829.1"/>
    <property type="molecule type" value="Genomic_DNA"/>
</dbReference>
<dbReference type="InterPro" id="IPR002491">
    <property type="entry name" value="ABC_transptr_periplasmic_BD"/>
</dbReference>
<accession>A0A1L3MNA9</accession>
<dbReference type="Pfam" id="PF01497">
    <property type="entry name" value="Peripla_BP_2"/>
    <property type="match status" value="1"/>
</dbReference>
<dbReference type="PROSITE" id="PS50983">
    <property type="entry name" value="FE_B12_PBP"/>
    <property type="match status" value="1"/>
</dbReference>
<feature type="domain" description="Fe/B12 periplasmic-binding" evidence="2">
    <location>
        <begin position="2"/>
        <end position="261"/>
    </location>
</feature>
<dbReference type="AlphaFoldDB" id="A0A1L3MNA9"/>
<dbReference type="CDD" id="cd01144">
    <property type="entry name" value="BtuF"/>
    <property type="match status" value="1"/>
</dbReference>
<protein>
    <submittedName>
        <fullName evidence="3">Cobalamin-binding protein</fullName>
    </submittedName>
</protein>
<dbReference type="Gene3D" id="3.40.50.1980">
    <property type="entry name" value="Nitrogenase molybdenum iron protein domain"/>
    <property type="match status" value="2"/>
</dbReference>
<dbReference type="PANTHER" id="PTHR30535:SF34">
    <property type="entry name" value="MOLYBDATE-BINDING PROTEIN MOLA"/>
    <property type="match status" value="1"/>
</dbReference>
<evidence type="ECO:0000313" key="3">
    <source>
        <dbReference type="EMBL" id="APH03829.1"/>
    </source>
</evidence>
<comment type="similarity">
    <text evidence="1">Belongs to the bacterial solute-binding protein 8 family.</text>
</comment>
<dbReference type="Proteomes" id="UP000181936">
    <property type="component" value="Chromosome"/>
</dbReference>
<name>A0A1L3MNA9_9BACI</name>
<dbReference type="KEGG" id="bwh:A9C19_03115"/>
<evidence type="ECO:0000313" key="4">
    <source>
        <dbReference type="Proteomes" id="UP000181936"/>
    </source>
</evidence>
<dbReference type="OrthoDB" id="9787772at2"/>
<evidence type="ECO:0000256" key="1">
    <source>
        <dbReference type="ARBA" id="ARBA00008814"/>
    </source>
</evidence>
<proteinExistence type="inferred from homology"/>
<dbReference type="RefSeq" id="WP_072578621.1">
    <property type="nucleotide sequence ID" value="NZ_CP016020.1"/>
</dbReference>